<proteinExistence type="predicted"/>
<sequence length="187" mass="21038">MEIKNISVLGGAEWKEDDEVYQECFKTCRLLAENGFTILNGGGPGVMRAATEGTHAGGGKAIGVTFYPKYPHAHFEGRDMKNLIDEEIITQDYFSRTKELLVRGHCHLVFKGGTGTISEFGMSWASARIHEGHSIPLILFGHFWHDIIGAFKGHMYMRPDEFKLYSIVETPEEVLDFVRSLKERSPS</sequence>
<protein>
    <recommendedName>
        <fullName evidence="3">Lysine decarboxylase</fullName>
    </recommendedName>
</protein>
<dbReference type="Pfam" id="PF18306">
    <property type="entry name" value="LDcluster4"/>
    <property type="match status" value="1"/>
</dbReference>
<dbReference type="InterPro" id="IPR041164">
    <property type="entry name" value="LDcluster4"/>
</dbReference>
<name>A0A1F4VF16_UNCKA</name>
<dbReference type="EMBL" id="MEVI01000001">
    <property type="protein sequence ID" value="OGC55754.1"/>
    <property type="molecule type" value="Genomic_DNA"/>
</dbReference>
<organism evidence="1 2">
    <name type="scientific">candidate division WWE3 bacterium RIFCSPLOWO2_01_FULL_41_18</name>
    <dbReference type="NCBI Taxonomy" id="1802625"/>
    <lineage>
        <taxon>Bacteria</taxon>
        <taxon>Katanobacteria</taxon>
    </lineage>
</organism>
<evidence type="ECO:0000313" key="1">
    <source>
        <dbReference type="EMBL" id="OGC55754.1"/>
    </source>
</evidence>
<gene>
    <name evidence="1" type="ORF">A3A78_01805</name>
</gene>
<reference evidence="1 2" key="1">
    <citation type="journal article" date="2016" name="Nat. Commun.">
        <title>Thousands of microbial genomes shed light on interconnected biogeochemical processes in an aquifer system.</title>
        <authorList>
            <person name="Anantharaman K."/>
            <person name="Brown C.T."/>
            <person name="Hug L.A."/>
            <person name="Sharon I."/>
            <person name="Castelle C.J."/>
            <person name="Probst A.J."/>
            <person name="Thomas B.C."/>
            <person name="Singh A."/>
            <person name="Wilkins M.J."/>
            <person name="Karaoz U."/>
            <person name="Brodie E.L."/>
            <person name="Williams K.H."/>
            <person name="Hubbard S.S."/>
            <person name="Banfield J.F."/>
        </authorList>
    </citation>
    <scope>NUCLEOTIDE SEQUENCE [LARGE SCALE GENOMIC DNA]</scope>
</reference>
<evidence type="ECO:0000313" key="2">
    <source>
        <dbReference type="Proteomes" id="UP000176504"/>
    </source>
</evidence>
<dbReference type="InterPro" id="IPR052341">
    <property type="entry name" value="LOG_family_nucleotidases"/>
</dbReference>
<dbReference type="PANTHER" id="PTHR43393">
    <property type="entry name" value="CYTOKININ RIBOSIDE 5'-MONOPHOSPHATE PHOSPHORIBOHYDROLASE"/>
    <property type="match status" value="1"/>
</dbReference>
<dbReference type="GO" id="GO:0005829">
    <property type="term" value="C:cytosol"/>
    <property type="evidence" value="ECO:0007669"/>
    <property type="project" value="TreeGrafter"/>
</dbReference>
<comment type="caution">
    <text evidence="1">The sequence shown here is derived from an EMBL/GenBank/DDBJ whole genome shotgun (WGS) entry which is preliminary data.</text>
</comment>
<dbReference type="Gene3D" id="3.40.50.450">
    <property type="match status" value="1"/>
</dbReference>
<dbReference type="SUPFAM" id="SSF102405">
    <property type="entry name" value="MCP/YpsA-like"/>
    <property type="match status" value="1"/>
</dbReference>
<dbReference type="Proteomes" id="UP000176504">
    <property type="component" value="Unassembled WGS sequence"/>
</dbReference>
<dbReference type="PANTHER" id="PTHR43393:SF3">
    <property type="entry name" value="LYSINE DECARBOXYLASE-LIKE PROTEIN"/>
    <property type="match status" value="1"/>
</dbReference>
<accession>A0A1F4VF16</accession>
<dbReference type="AlphaFoldDB" id="A0A1F4VF16"/>
<evidence type="ECO:0008006" key="3">
    <source>
        <dbReference type="Google" id="ProtNLM"/>
    </source>
</evidence>